<sequence>MFLRSSSESRERERDTQAPNHPWNAICKKKYFELLEELSLLKGLFSLEEFKEFGYNLTLKAFVEKGKLKKVMGMKVRGLLLWLTVVEVFIEELTIGKITFIKTSTGLFDSFHVSTF</sequence>
<dbReference type="SUPFAM" id="SSF141562">
    <property type="entry name" value="At5g01610-like"/>
    <property type="match status" value="1"/>
</dbReference>
<dbReference type="Gene3D" id="2.30.240.10">
    <property type="entry name" value="At5g01610-like"/>
    <property type="match status" value="1"/>
</dbReference>
<dbReference type="Pfam" id="PF04398">
    <property type="entry name" value="DUF538"/>
    <property type="match status" value="1"/>
</dbReference>
<evidence type="ECO:0000256" key="1">
    <source>
        <dbReference type="SAM" id="MobiDB-lite"/>
    </source>
</evidence>
<feature type="compositionally biased region" description="Basic and acidic residues" evidence="1">
    <location>
        <begin position="7"/>
        <end position="16"/>
    </location>
</feature>
<protein>
    <submittedName>
        <fullName evidence="2">Uncharacterized protein</fullName>
    </submittedName>
</protein>
<gene>
    <name evidence="2" type="ORF">CB5_LOCUS12597</name>
</gene>
<feature type="region of interest" description="Disordered" evidence="1">
    <location>
        <begin position="1"/>
        <end position="21"/>
    </location>
</feature>
<dbReference type="InterPro" id="IPR036758">
    <property type="entry name" value="At5g01610-like"/>
</dbReference>
<dbReference type="EMBL" id="LR862147">
    <property type="protein sequence ID" value="CAD1829386.1"/>
    <property type="molecule type" value="Genomic_DNA"/>
</dbReference>
<organism evidence="2">
    <name type="scientific">Ananas comosus var. bracteatus</name>
    <name type="common">red pineapple</name>
    <dbReference type="NCBI Taxonomy" id="296719"/>
    <lineage>
        <taxon>Eukaryota</taxon>
        <taxon>Viridiplantae</taxon>
        <taxon>Streptophyta</taxon>
        <taxon>Embryophyta</taxon>
        <taxon>Tracheophyta</taxon>
        <taxon>Spermatophyta</taxon>
        <taxon>Magnoliopsida</taxon>
        <taxon>Liliopsida</taxon>
        <taxon>Poales</taxon>
        <taxon>Bromeliaceae</taxon>
        <taxon>Bromelioideae</taxon>
        <taxon>Ananas</taxon>
    </lineage>
</organism>
<name>A0A6V7PFU3_ANACO</name>
<proteinExistence type="predicted"/>
<dbReference type="InterPro" id="IPR007493">
    <property type="entry name" value="DUF538"/>
</dbReference>
<reference evidence="2" key="1">
    <citation type="submission" date="2020-07" db="EMBL/GenBank/DDBJ databases">
        <authorList>
            <person name="Lin J."/>
        </authorList>
    </citation>
    <scope>NUCLEOTIDE SEQUENCE</scope>
</reference>
<dbReference type="AlphaFoldDB" id="A0A6V7PFU3"/>
<evidence type="ECO:0000313" key="2">
    <source>
        <dbReference type="EMBL" id="CAD1829386.1"/>
    </source>
</evidence>
<accession>A0A6V7PFU3</accession>